<evidence type="ECO:0000256" key="1">
    <source>
        <dbReference type="SAM" id="MobiDB-lite"/>
    </source>
</evidence>
<feature type="compositionally biased region" description="Acidic residues" evidence="1">
    <location>
        <begin position="38"/>
        <end position="55"/>
    </location>
</feature>
<organism evidence="2 4">
    <name type="scientific">Sphingomonas koreensis</name>
    <dbReference type="NCBI Taxonomy" id="93064"/>
    <lineage>
        <taxon>Bacteria</taxon>
        <taxon>Pseudomonadati</taxon>
        <taxon>Pseudomonadota</taxon>
        <taxon>Alphaproteobacteria</taxon>
        <taxon>Sphingomonadales</taxon>
        <taxon>Sphingomonadaceae</taxon>
        <taxon>Sphingomonas</taxon>
    </lineage>
</organism>
<accession>A0A1L6JD51</accession>
<sequence length="75" mass="8250">MSDDRSNQGTGVGGQEQQDQGPPQEGPGNDQRQRDEGGFDEGQDGEQSGLDEEDQGNMLNREQNERRQDDMPSGK</sequence>
<dbReference type="EMBL" id="CP018820">
    <property type="protein sequence ID" value="APR53856.1"/>
    <property type="molecule type" value="Genomic_DNA"/>
</dbReference>
<reference evidence="2" key="1">
    <citation type="submission" date="2016-12" db="EMBL/GenBank/DDBJ databases">
        <title>Whole genome sequencing of Sphingomonas koreensis.</title>
        <authorList>
            <person name="Conlan S."/>
            <person name="Thomas P.J."/>
            <person name="Mullikin J."/>
            <person name="Palmore T.N."/>
            <person name="Frank K.M."/>
            <person name="Segre J.A."/>
        </authorList>
    </citation>
    <scope>NUCLEOTIDE SEQUENCE</scope>
    <source>
        <strain evidence="2">ABOJV</strain>
    </source>
</reference>
<reference evidence="3 5" key="3">
    <citation type="submission" date="2018-07" db="EMBL/GenBank/DDBJ databases">
        <title>Genomic and Epidemiologic Investigation of an Indolent Hospital Outbreak.</title>
        <authorList>
            <person name="Johnson R.C."/>
            <person name="Deming C."/>
            <person name="Conlan S."/>
            <person name="Zellmer C.J."/>
            <person name="Michelin A.V."/>
            <person name="Lee-Lin S."/>
            <person name="Thomas P.J."/>
            <person name="Park M."/>
            <person name="Weingarten R.A."/>
            <person name="Less J."/>
            <person name="Dekker J.P."/>
            <person name="Frank K.M."/>
            <person name="Musser K.A."/>
            <person name="Mcquiston J.R."/>
            <person name="Henderson D.K."/>
            <person name="Lau A.F."/>
            <person name="Palmore T.N."/>
            <person name="Segre J.A."/>
        </authorList>
    </citation>
    <scope>NUCLEOTIDE SEQUENCE [LARGE SCALE GENOMIC DNA]</scope>
    <source>
        <strain evidence="3 5">SK-NIH.Env10_0317</strain>
    </source>
</reference>
<feature type="compositionally biased region" description="Basic and acidic residues" evidence="1">
    <location>
        <begin position="62"/>
        <end position="75"/>
    </location>
</feature>
<evidence type="ECO:0000313" key="4">
    <source>
        <dbReference type="Proteomes" id="UP000185161"/>
    </source>
</evidence>
<evidence type="ECO:0000313" key="5">
    <source>
        <dbReference type="Proteomes" id="UP000286681"/>
    </source>
</evidence>
<gene>
    <name evidence="2" type="ORF">BRX40_16865</name>
    <name evidence="3" type="ORF">CA257_04150</name>
</gene>
<feature type="compositionally biased region" description="Low complexity" evidence="1">
    <location>
        <begin position="15"/>
        <end position="30"/>
    </location>
</feature>
<dbReference type="Proteomes" id="UP000185161">
    <property type="component" value="Chromosome"/>
</dbReference>
<dbReference type="GeneID" id="44134229"/>
<name>A0A1L6JD51_9SPHN</name>
<evidence type="ECO:0000313" key="3">
    <source>
        <dbReference type="EMBL" id="RSV06131.1"/>
    </source>
</evidence>
<dbReference type="RefSeq" id="WP_075152384.1">
    <property type="nucleotide sequence ID" value="NZ_CP018820.1"/>
</dbReference>
<dbReference type="KEGG" id="skr:BRX40_16865"/>
<dbReference type="Proteomes" id="UP000286681">
    <property type="component" value="Unassembled WGS sequence"/>
</dbReference>
<feature type="region of interest" description="Disordered" evidence="1">
    <location>
        <begin position="1"/>
        <end position="75"/>
    </location>
</feature>
<reference evidence="4" key="2">
    <citation type="submission" date="2016-12" db="EMBL/GenBank/DDBJ databases">
        <title>Whole genome sequencing of Sphingomonas sp. ABOJV.</title>
        <authorList>
            <person name="Conlan S."/>
            <person name="Thomas P.J."/>
            <person name="Mullikin J."/>
            <person name="Palmore T.N."/>
            <person name="Frank K.M."/>
            <person name="Segre J.A."/>
        </authorList>
    </citation>
    <scope>NUCLEOTIDE SEQUENCE [LARGE SCALE GENOMIC DNA]</scope>
    <source>
        <strain evidence="4">ABOJV</strain>
    </source>
</reference>
<dbReference type="EMBL" id="QQWO01000003">
    <property type="protein sequence ID" value="RSV06131.1"/>
    <property type="molecule type" value="Genomic_DNA"/>
</dbReference>
<dbReference type="STRING" id="93064.BRX40_16865"/>
<protein>
    <submittedName>
        <fullName evidence="2">Uncharacterized protein</fullName>
    </submittedName>
</protein>
<proteinExistence type="predicted"/>
<evidence type="ECO:0000313" key="2">
    <source>
        <dbReference type="EMBL" id="APR53856.1"/>
    </source>
</evidence>
<keyword evidence="4" id="KW-1185">Reference proteome</keyword>
<dbReference type="AlphaFoldDB" id="A0A1L6JD51"/>